<gene>
    <name evidence="3" type="ORF">ACFSAH_19630</name>
</gene>
<comment type="similarity">
    <text evidence="2">Belongs to the histone H1/H5 family. HCT subfamily.</text>
</comment>
<accession>A0ABW4IKD9</accession>
<evidence type="ECO:0000313" key="3">
    <source>
        <dbReference type="EMBL" id="MFD1632091.1"/>
    </source>
</evidence>
<dbReference type="RefSeq" id="WP_379664412.1">
    <property type="nucleotide sequence ID" value="NZ_JBHUDG010000051.1"/>
</dbReference>
<evidence type="ECO:0000313" key="4">
    <source>
        <dbReference type="Proteomes" id="UP001597118"/>
    </source>
</evidence>
<comment type="caution">
    <text evidence="3">The sequence shown here is derived from an EMBL/GenBank/DDBJ whole genome shotgun (WGS) entry which is preliminary data.</text>
</comment>
<keyword evidence="4" id="KW-1185">Reference proteome</keyword>
<sequence>MEKFAKVKELIASAEVDAEKFYSNGNGAAGTRLRKALQEIKGLAQEIRNEVTEIKNKA</sequence>
<evidence type="ECO:0000256" key="2">
    <source>
        <dbReference type="ARBA" id="ARBA00008424"/>
    </source>
</evidence>
<organism evidence="3 4">
    <name type="scientific">Pseudopedobacter beijingensis</name>
    <dbReference type="NCBI Taxonomy" id="1207056"/>
    <lineage>
        <taxon>Bacteria</taxon>
        <taxon>Pseudomonadati</taxon>
        <taxon>Bacteroidota</taxon>
        <taxon>Sphingobacteriia</taxon>
        <taxon>Sphingobacteriales</taxon>
        <taxon>Sphingobacteriaceae</taxon>
        <taxon>Pseudopedobacter</taxon>
    </lineage>
</organism>
<proteinExistence type="inferred from homology"/>
<dbReference type="Pfam" id="PF07432">
    <property type="entry name" value="Hc1"/>
    <property type="match status" value="1"/>
</dbReference>
<dbReference type="Proteomes" id="UP001597118">
    <property type="component" value="Unassembled WGS sequence"/>
</dbReference>
<comment type="function">
    <text evidence="1">Might have a role analogous to that of eukaryotic histone proteins.</text>
</comment>
<evidence type="ECO:0000256" key="1">
    <source>
        <dbReference type="ARBA" id="ARBA00002333"/>
    </source>
</evidence>
<dbReference type="InterPro" id="IPR010886">
    <property type="entry name" value="Hc1"/>
</dbReference>
<dbReference type="EMBL" id="JBHUDG010000051">
    <property type="protein sequence ID" value="MFD1632091.1"/>
    <property type="molecule type" value="Genomic_DNA"/>
</dbReference>
<name>A0ABW4IKD9_9SPHI</name>
<reference evidence="4" key="1">
    <citation type="journal article" date="2019" name="Int. J. Syst. Evol. Microbiol.">
        <title>The Global Catalogue of Microorganisms (GCM) 10K type strain sequencing project: providing services to taxonomists for standard genome sequencing and annotation.</title>
        <authorList>
            <consortium name="The Broad Institute Genomics Platform"/>
            <consortium name="The Broad Institute Genome Sequencing Center for Infectious Disease"/>
            <person name="Wu L."/>
            <person name="Ma J."/>
        </authorList>
    </citation>
    <scope>NUCLEOTIDE SEQUENCE [LARGE SCALE GENOMIC DNA]</scope>
    <source>
        <strain evidence="4">CCUG 53762</strain>
    </source>
</reference>
<protein>
    <submittedName>
        <fullName evidence="3">Histone H1</fullName>
    </submittedName>
</protein>